<dbReference type="InterPro" id="IPR027417">
    <property type="entry name" value="P-loop_NTPase"/>
</dbReference>
<evidence type="ECO:0000256" key="3">
    <source>
        <dbReference type="ARBA" id="ARBA00022806"/>
    </source>
</evidence>
<dbReference type="GO" id="GO:0000725">
    <property type="term" value="P:recombinational repair"/>
    <property type="evidence" value="ECO:0007669"/>
    <property type="project" value="TreeGrafter"/>
</dbReference>
<dbReference type="GO" id="GO:0043138">
    <property type="term" value="F:3'-5' DNA helicase activity"/>
    <property type="evidence" value="ECO:0007669"/>
    <property type="project" value="TreeGrafter"/>
</dbReference>
<name>A0A2S8IUE1_RHOOP</name>
<feature type="domain" description="UvrD-like helicase ATP-binding" evidence="6">
    <location>
        <begin position="11"/>
        <end position="324"/>
    </location>
</feature>
<organism evidence="7 8">
    <name type="scientific">Rhodococcus opacus</name>
    <name type="common">Nocardia opaca</name>
    <dbReference type="NCBI Taxonomy" id="37919"/>
    <lineage>
        <taxon>Bacteria</taxon>
        <taxon>Bacillati</taxon>
        <taxon>Actinomycetota</taxon>
        <taxon>Actinomycetes</taxon>
        <taxon>Mycobacteriales</taxon>
        <taxon>Nocardiaceae</taxon>
        <taxon>Rhodococcus</taxon>
    </lineage>
</organism>
<feature type="binding site" evidence="5">
    <location>
        <begin position="32"/>
        <end position="39"/>
    </location>
    <ligand>
        <name>ATP</name>
        <dbReference type="ChEBI" id="CHEBI:30616"/>
    </ligand>
</feature>
<dbReference type="GO" id="GO:0005524">
    <property type="term" value="F:ATP binding"/>
    <property type="evidence" value="ECO:0007669"/>
    <property type="project" value="UniProtKB-UniRule"/>
</dbReference>
<dbReference type="GO" id="GO:0003677">
    <property type="term" value="F:DNA binding"/>
    <property type="evidence" value="ECO:0007669"/>
    <property type="project" value="InterPro"/>
</dbReference>
<dbReference type="AlphaFoldDB" id="A0A2S8IUE1"/>
<dbReference type="InterPro" id="IPR000212">
    <property type="entry name" value="DNA_helicase_UvrD/REP"/>
</dbReference>
<keyword evidence="3 5" id="KW-0347">Helicase</keyword>
<dbReference type="Gene3D" id="3.40.50.300">
    <property type="entry name" value="P-loop containing nucleotide triphosphate hydrolases"/>
    <property type="match status" value="2"/>
</dbReference>
<evidence type="ECO:0000259" key="6">
    <source>
        <dbReference type="PROSITE" id="PS51198"/>
    </source>
</evidence>
<keyword evidence="4 5" id="KW-0067">ATP-binding</keyword>
<evidence type="ECO:0000256" key="2">
    <source>
        <dbReference type="ARBA" id="ARBA00022801"/>
    </source>
</evidence>
<evidence type="ECO:0000313" key="8">
    <source>
        <dbReference type="Proteomes" id="UP000239290"/>
    </source>
</evidence>
<protein>
    <recommendedName>
        <fullName evidence="6">UvrD-like helicase ATP-binding domain-containing protein</fullName>
    </recommendedName>
</protein>
<keyword evidence="1 5" id="KW-0547">Nucleotide-binding</keyword>
<dbReference type="PANTHER" id="PTHR11070">
    <property type="entry name" value="UVRD / RECB / PCRA DNA HELICASE FAMILY MEMBER"/>
    <property type="match status" value="1"/>
</dbReference>
<gene>
    <name evidence="7" type="ORF">C5613_33365</name>
</gene>
<evidence type="ECO:0000256" key="4">
    <source>
        <dbReference type="ARBA" id="ARBA00022840"/>
    </source>
</evidence>
<dbReference type="RefSeq" id="WP_105421082.1">
    <property type="nucleotide sequence ID" value="NZ_PUIO01000052.1"/>
</dbReference>
<keyword evidence="2 5" id="KW-0378">Hydrolase</keyword>
<evidence type="ECO:0000256" key="5">
    <source>
        <dbReference type="PROSITE-ProRule" id="PRU00560"/>
    </source>
</evidence>
<proteinExistence type="predicted"/>
<dbReference type="SUPFAM" id="SSF52540">
    <property type="entry name" value="P-loop containing nucleoside triphosphate hydrolases"/>
    <property type="match status" value="1"/>
</dbReference>
<dbReference type="Pfam" id="PF13245">
    <property type="entry name" value="AAA_19"/>
    <property type="match status" value="1"/>
</dbReference>
<dbReference type="GO" id="GO:0016787">
    <property type="term" value="F:hydrolase activity"/>
    <property type="evidence" value="ECO:0007669"/>
    <property type="project" value="UniProtKB-UniRule"/>
</dbReference>
<evidence type="ECO:0000313" key="7">
    <source>
        <dbReference type="EMBL" id="PQP17972.1"/>
    </source>
</evidence>
<dbReference type="GO" id="GO:0005829">
    <property type="term" value="C:cytosol"/>
    <property type="evidence" value="ECO:0007669"/>
    <property type="project" value="TreeGrafter"/>
</dbReference>
<dbReference type="Proteomes" id="UP000239290">
    <property type="component" value="Unassembled WGS sequence"/>
</dbReference>
<dbReference type="PROSITE" id="PS51198">
    <property type="entry name" value="UVRD_HELICASE_ATP_BIND"/>
    <property type="match status" value="1"/>
</dbReference>
<reference evidence="8" key="1">
    <citation type="submission" date="2018-02" db="EMBL/GenBank/DDBJ databases">
        <title>Draft genome sequencing of Rhodococcus opacus KU647198.</title>
        <authorList>
            <person name="Zheng B.-X."/>
        </authorList>
    </citation>
    <scope>NUCLEOTIDE SEQUENCE [LARGE SCALE GENOMIC DNA]</scope>
    <source>
        <strain evidence="8">04-OD7</strain>
    </source>
</reference>
<accession>A0A2S8IUE1</accession>
<dbReference type="InterPro" id="IPR014016">
    <property type="entry name" value="UvrD-like_ATP-bd"/>
</dbReference>
<dbReference type="EMBL" id="PUIO01000052">
    <property type="protein sequence ID" value="PQP17972.1"/>
    <property type="molecule type" value="Genomic_DNA"/>
</dbReference>
<evidence type="ECO:0000256" key="1">
    <source>
        <dbReference type="ARBA" id="ARBA00022741"/>
    </source>
</evidence>
<comment type="caution">
    <text evidence="7">The sequence shown here is derived from an EMBL/GenBank/DDBJ whole genome shotgun (WGS) entry which is preliminary data.</text>
</comment>
<sequence length="632" mass="70331">MSRRSLSPDTQADIDIRRILDDRNHAGFTVIAGAGSGKTTSLVKALTHVIKSRGDDLRSRGQKVACITYTEIAAREISNELGNDALVHVSTIHSYLWTLARPFQNDIRRWVKCRVETLRETLLAEQAGYSNRVQQKRRDATEARIQRLSEVLPRIEHIDRFTYGTGTVYERGILGHEEVITMVPQLITTKPLFAKLVGQQYPLVFVDESQDTLREVVDCLRHVSLHAHGDFCLGFFGDPMQKIYVRGIGSIPGEEDWVQVKKPQNFRSPQRVLDVINAVRADDDGLHQVTGLPEERQRPGEVNFFVLPADETRSDTLRETRRWLAANSPTGAWTSSSGVDDTKILVIAHRMAARRLGFENLYDIFHTSALLGDAFDEGRAWPLAPFLLTLVPLSKAATTNRSELVSILRRSSPLLRGEGLGSSTMRDRLQVLASGVEELVNILTVGGPGSVEQALLSASRTQLIDLDPRLAYLLAETKTDPVSAGVPAELESTIREFFACDVHELEGYFSYIDQESPYSTHQGVKGAEYPHVLVVLDDEEGKHNQFSYDKLLKITPLSPNDLKREQAGEETTVQRTRRLLYVCASRATEALAIVLYARDVDAALQTLRASGIPGSESARTLRDMSTKGAQHG</sequence>
<dbReference type="PANTHER" id="PTHR11070:SF3">
    <property type="entry name" value="DNA 3'-5' HELICASE"/>
    <property type="match status" value="1"/>
</dbReference>